<keyword evidence="3 7" id="KW-1133">Transmembrane helix</keyword>
<evidence type="ECO:0000313" key="10">
    <source>
        <dbReference type="Proteomes" id="UP000293195"/>
    </source>
</evidence>
<comment type="subcellular location">
    <subcellularLocation>
        <location evidence="1">Membrane</location>
        <topology evidence="1">Multi-pass membrane protein</topology>
    </subcellularLocation>
</comment>
<protein>
    <recommendedName>
        <fullName evidence="8">Rhodopsin domain-containing protein</fullName>
    </recommendedName>
</protein>
<dbReference type="Pfam" id="PF20684">
    <property type="entry name" value="Fung_rhodopsin"/>
    <property type="match status" value="1"/>
</dbReference>
<comment type="similarity">
    <text evidence="5">Belongs to the SAT4 family.</text>
</comment>
<keyword evidence="2 7" id="KW-0812">Transmembrane</keyword>
<evidence type="ECO:0000256" key="2">
    <source>
        <dbReference type="ARBA" id="ARBA00022692"/>
    </source>
</evidence>
<keyword evidence="10" id="KW-1185">Reference proteome</keyword>
<comment type="caution">
    <text evidence="9">The sequence shown here is derived from an EMBL/GenBank/DDBJ whole genome shotgun (WGS) entry which is preliminary data.</text>
</comment>
<dbReference type="InterPro" id="IPR052337">
    <property type="entry name" value="SAT4-like"/>
</dbReference>
<dbReference type="PANTHER" id="PTHR33048">
    <property type="entry name" value="PTH11-LIKE INTEGRAL MEMBRANE PROTEIN (AFU_ORTHOLOGUE AFUA_5G11245)"/>
    <property type="match status" value="1"/>
</dbReference>
<feature type="transmembrane region" description="Helical" evidence="7">
    <location>
        <begin position="188"/>
        <end position="209"/>
    </location>
</feature>
<dbReference type="PANTHER" id="PTHR33048:SF129">
    <property type="entry name" value="INTEGRAL MEMBRANE PROTEIN-RELATED"/>
    <property type="match status" value="1"/>
</dbReference>
<feature type="transmembrane region" description="Helical" evidence="7">
    <location>
        <begin position="33"/>
        <end position="51"/>
    </location>
</feature>
<sequence>MEPASGGLDGRCSNSEPDPNAYQRTSDLERAQVLAIAKYIIVCLACANGFGQRTKYVSAASRLAAMRLIFLCQALWNVSICLVKISVALLLLRIKQTHAWRIFLYSMMVLLILTAITSTLFQFLQCQPFSVYWDSSVFLKGGVSCVPQELITGNIVAASTVHVSTDLIFSFIPITFIRKLHRPRGEKIFLGVLMGLGLFASSFAILRTAGANMIYTSHDVFRTTVMPTLWSMLELELALIAATIPTLKSFVQKSLMKLGRFFYDEETETQVRNRLVELGFLNDNSDEFVGLGPKLSKPDIGDDMTLASVRTSRKRKDEYAMTVEELAASESEGHGITRDWRAFGPSRQSETVILKLSSHDL</sequence>
<evidence type="ECO:0000256" key="6">
    <source>
        <dbReference type="SAM" id="MobiDB-lite"/>
    </source>
</evidence>
<reference evidence="10" key="1">
    <citation type="journal article" date="2019" name="bioRxiv">
        <title>Genomics, evolutionary history and diagnostics of the Alternaria alternata species group including apple and Asian pear pathotypes.</title>
        <authorList>
            <person name="Armitage A.D."/>
            <person name="Cockerton H.M."/>
            <person name="Sreenivasaprasad S."/>
            <person name="Woodhall J.W."/>
            <person name="Lane C.R."/>
            <person name="Harrison R.J."/>
            <person name="Clarkson J.P."/>
        </authorList>
    </citation>
    <scope>NUCLEOTIDE SEQUENCE [LARGE SCALE GENOMIC DNA]</scope>
    <source>
        <strain evidence="10">FERA 635</strain>
    </source>
</reference>
<evidence type="ECO:0000256" key="3">
    <source>
        <dbReference type="ARBA" id="ARBA00022989"/>
    </source>
</evidence>
<evidence type="ECO:0000259" key="8">
    <source>
        <dbReference type="Pfam" id="PF20684"/>
    </source>
</evidence>
<feature type="transmembrane region" description="Helical" evidence="7">
    <location>
        <begin position="229"/>
        <end position="251"/>
    </location>
</feature>
<evidence type="ECO:0000256" key="4">
    <source>
        <dbReference type="ARBA" id="ARBA00023136"/>
    </source>
</evidence>
<dbReference type="InterPro" id="IPR049326">
    <property type="entry name" value="Rhodopsin_dom_fungi"/>
</dbReference>
<evidence type="ECO:0000313" key="9">
    <source>
        <dbReference type="EMBL" id="RYN85693.1"/>
    </source>
</evidence>
<evidence type="ECO:0000256" key="5">
    <source>
        <dbReference type="ARBA" id="ARBA00038359"/>
    </source>
</evidence>
<feature type="transmembrane region" description="Helical" evidence="7">
    <location>
        <begin position="63"/>
        <end position="90"/>
    </location>
</feature>
<organism evidence="9 10">
    <name type="scientific">Alternaria tenuissima</name>
    <dbReference type="NCBI Taxonomy" id="119927"/>
    <lineage>
        <taxon>Eukaryota</taxon>
        <taxon>Fungi</taxon>
        <taxon>Dikarya</taxon>
        <taxon>Ascomycota</taxon>
        <taxon>Pezizomycotina</taxon>
        <taxon>Dothideomycetes</taxon>
        <taxon>Pleosporomycetidae</taxon>
        <taxon>Pleosporales</taxon>
        <taxon>Pleosporineae</taxon>
        <taxon>Pleosporaceae</taxon>
        <taxon>Alternaria</taxon>
        <taxon>Alternaria sect. Alternaria</taxon>
        <taxon>Alternaria alternata complex</taxon>
    </lineage>
</organism>
<name>A0ABY0FRR1_9PLEO</name>
<gene>
    <name evidence="9" type="ORF">AA0119_g13214</name>
</gene>
<feature type="transmembrane region" description="Helical" evidence="7">
    <location>
        <begin position="102"/>
        <end position="124"/>
    </location>
</feature>
<feature type="domain" description="Rhodopsin" evidence="8">
    <location>
        <begin position="33"/>
        <end position="252"/>
    </location>
</feature>
<evidence type="ECO:0000256" key="1">
    <source>
        <dbReference type="ARBA" id="ARBA00004141"/>
    </source>
</evidence>
<feature type="region of interest" description="Disordered" evidence="6">
    <location>
        <begin position="1"/>
        <end position="22"/>
    </location>
</feature>
<feature type="compositionally biased region" description="Polar residues" evidence="6">
    <location>
        <begin position="12"/>
        <end position="22"/>
    </location>
</feature>
<keyword evidence="4 7" id="KW-0472">Membrane</keyword>
<proteinExistence type="inferred from homology"/>
<evidence type="ECO:0000256" key="7">
    <source>
        <dbReference type="SAM" id="Phobius"/>
    </source>
</evidence>
<dbReference type="Proteomes" id="UP000293195">
    <property type="component" value="Unassembled WGS sequence"/>
</dbReference>
<dbReference type="EMBL" id="PDXF01000181">
    <property type="protein sequence ID" value="RYN85693.1"/>
    <property type="molecule type" value="Genomic_DNA"/>
</dbReference>
<accession>A0ABY0FRR1</accession>